<protein>
    <submittedName>
        <fullName evidence="1">Uncharacterized protein</fullName>
    </submittedName>
</protein>
<sequence>MYKMVDNLYNDIESDANIKEILTNAQDKLVILMFYSKGNPNSRRLLGHMEKIALNHCLSIFCVINMDKVQERDSRFFNNVTVPQFDFYYQTNRFASYTNLNTDKDIEQCVRMAEQNVVTQNNSRNNGQNNQSVNMFGSNNQMNTMNQINPMLVQQQILNNMQMTNPQMYTYLLQNPMTLNQLTQQQIQQMQQMQQMQKQPMQPGMSNMINMPNVSNMIGMPNINSMSNTMPQIPTNIITNQSSIPSIPSLSTNSNDPLPTMQQLEKWFKLFQMMSAMGILNTSATPVIPEQNQNQSNDEYEIEAVLPDGRKIYKLPDGRFGVCK</sequence>
<organism evidence="1 2">
    <name type="scientific">Acanthamoeba polyphaga mimivirus Kroon</name>
    <dbReference type="NCBI Taxonomy" id="3069720"/>
    <lineage>
        <taxon>Viruses</taxon>
        <taxon>Varidnaviria</taxon>
        <taxon>Bamfordvirae</taxon>
        <taxon>Nucleocytoviricota</taxon>
        <taxon>Megaviricetes</taxon>
        <taxon>Imitervirales</taxon>
        <taxon>Mimiviridae</taxon>
        <taxon>Megamimivirinae</taxon>
        <taxon>Mimivirus</taxon>
        <taxon>Mimivirus lagoaense</taxon>
    </lineage>
</organism>
<dbReference type="EMBL" id="KM982402">
    <property type="protein sequence ID" value="AKI80200.1"/>
    <property type="molecule type" value="Genomic_DNA"/>
</dbReference>
<dbReference type="Proteomes" id="UP000240461">
    <property type="component" value="Segment"/>
</dbReference>
<name>A0A0G2Y353_9VIRU</name>
<keyword evidence="2" id="KW-1185">Reference proteome</keyword>
<dbReference type="InterPro" id="IPR036249">
    <property type="entry name" value="Thioredoxin-like_sf"/>
</dbReference>
<evidence type="ECO:0000313" key="1">
    <source>
        <dbReference type="EMBL" id="AKI80200.1"/>
    </source>
</evidence>
<proteinExistence type="predicted"/>
<accession>A0A0G2Y353</accession>
<dbReference type="KEGG" id="vg:80513998"/>
<dbReference type="Gene3D" id="3.40.30.10">
    <property type="entry name" value="Glutaredoxin"/>
    <property type="match status" value="1"/>
</dbReference>
<reference evidence="1 2" key="1">
    <citation type="submission" date="2014-10" db="EMBL/GenBank/DDBJ databases">
        <title>Pan-genome analysis of Brazilian lineage A amoebal mimiviruses.</title>
        <authorList>
            <person name="Assis F.L."/>
            <person name="Abrahao J.S."/>
            <person name="Kroon E.G."/>
            <person name="Dornas F.P."/>
            <person name="Andrade K.R."/>
            <person name="Borato P.V.M."/>
            <person name="Pilotto M.R."/>
            <person name="Benamar S."/>
            <person name="LaScola B."/>
            <person name="Colson P."/>
        </authorList>
    </citation>
    <scope>NUCLEOTIDE SEQUENCE [LARGE SCALE GENOMIC DNA]</scope>
    <source>
        <strain evidence="1 2">Kroon</strain>
    </source>
</reference>
<dbReference type="SUPFAM" id="SSF52833">
    <property type="entry name" value="Thioredoxin-like"/>
    <property type="match status" value="1"/>
</dbReference>
<evidence type="ECO:0000313" key="2">
    <source>
        <dbReference type="Proteomes" id="UP000240461"/>
    </source>
</evidence>